<dbReference type="InterPro" id="IPR023214">
    <property type="entry name" value="HAD_sf"/>
</dbReference>
<proteinExistence type="predicted"/>
<dbReference type="InterPro" id="IPR006439">
    <property type="entry name" value="HAD-SF_hydro_IA"/>
</dbReference>
<dbReference type="Pfam" id="PF13419">
    <property type="entry name" value="HAD_2"/>
    <property type="match status" value="1"/>
</dbReference>
<dbReference type="SFLD" id="SFLDG01129">
    <property type="entry name" value="C1.5:_HAD__Beta-PGM__Phosphata"/>
    <property type="match status" value="1"/>
</dbReference>
<dbReference type="SUPFAM" id="SSF56784">
    <property type="entry name" value="HAD-like"/>
    <property type="match status" value="1"/>
</dbReference>
<evidence type="ECO:0000313" key="2">
    <source>
        <dbReference type="Proteomes" id="UP000547011"/>
    </source>
</evidence>
<dbReference type="GO" id="GO:0016787">
    <property type="term" value="F:hydrolase activity"/>
    <property type="evidence" value="ECO:0007669"/>
    <property type="project" value="UniProtKB-KW"/>
</dbReference>
<comment type="caution">
    <text evidence="1">The sequence shown here is derived from an EMBL/GenBank/DDBJ whole genome shotgun (WGS) entry which is preliminary data.</text>
</comment>
<dbReference type="Proteomes" id="UP000547011">
    <property type="component" value="Unassembled WGS sequence"/>
</dbReference>
<name>A0A7W6IMG2_9HYPH</name>
<reference evidence="1 2" key="1">
    <citation type="submission" date="2020-08" db="EMBL/GenBank/DDBJ databases">
        <title>Genomic Encyclopedia of Type Strains, Phase IV (KMG-IV): sequencing the most valuable type-strain genomes for metagenomic binning, comparative biology and taxonomic classification.</title>
        <authorList>
            <person name="Goeker M."/>
        </authorList>
    </citation>
    <scope>NUCLEOTIDE SEQUENCE [LARGE SCALE GENOMIC DNA]</scope>
    <source>
        <strain evidence="1 2">DSM 23447</strain>
    </source>
</reference>
<dbReference type="RefSeq" id="WP_183310374.1">
    <property type="nucleotide sequence ID" value="NZ_JACIEW010000002.1"/>
</dbReference>
<accession>A0A7W6IMG2</accession>
<dbReference type="Gene3D" id="1.10.150.240">
    <property type="entry name" value="Putative phosphatase, domain 2"/>
    <property type="match status" value="1"/>
</dbReference>
<protein>
    <submittedName>
        <fullName evidence="1">HAD superfamily hydrolase (TIGR01509 family)</fullName>
    </submittedName>
</protein>
<dbReference type="Gene3D" id="3.40.50.1000">
    <property type="entry name" value="HAD superfamily/HAD-like"/>
    <property type="match status" value="1"/>
</dbReference>
<dbReference type="InterPro" id="IPR041492">
    <property type="entry name" value="HAD_2"/>
</dbReference>
<dbReference type="AlphaFoldDB" id="A0A7W6IMG2"/>
<keyword evidence="2" id="KW-1185">Reference proteome</keyword>
<dbReference type="NCBIfam" id="TIGR01509">
    <property type="entry name" value="HAD-SF-IA-v3"/>
    <property type="match status" value="1"/>
</dbReference>
<dbReference type="SFLD" id="SFLDG01135">
    <property type="entry name" value="C1.5.6:_HAD__Beta-PGM__Phospha"/>
    <property type="match status" value="1"/>
</dbReference>
<keyword evidence="1" id="KW-0378">Hydrolase</keyword>
<sequence length="229" mass="24420">MSFRRVAAVIFDMDGLLFDTERLYSDAMMMAVTEMGASLSPAAIHRTIGLPAADCTAIWAEHLPPGFDVGAFWSASSANFKTLAETQLTLKAGAIELLDLLANLNLPCAIATSSGRATVDHHLTKAGIAERFGVIVAYGDYAQGKPHPAPYAAAARRLDVDPARCLALEDSYNGVRSAAAAGMITIMAPDLLEATQEMHELAVQVVRDLHDVCALLEGRGRENGSFQAF</sequence>
<evidence type="ECO:0000313" key="1">
    <source>
        <dbReference type="EMBL" id="MBB4051640.1"/>
    </source>
</evidence>
<organism evidence="1 2">
    <name type="scientific">Devosia subaequoris</name>
    <dbReference type="NCBI Taxonomy" id="395930"/>
    <lineage>
        <taxon>Bacteria</taxon>
        <taxon>Pseudomonadati</taxon>
        <taxon>Pseudomonadota</taxon>
        <taxon>Alphaproteobacteria</taxon>
        <taxon>Hyphomicrobiales</taxon>
        <taxon>Devosiaceae</taxon>
        <taxon>Devosia</taxon>
    </lineage>
</organism>
<dbReference type="InterPro" id="IPR036412">
    <property type="entry name" value="HAD-like_sf"/>
</dbReference>
<gene>
    <name evidence="1" type="ORF">GGR20_001276</name>
</gene>
<dbReference type="EMBL" id="JACIEW010000002">
    <property type="protein sequence ID" value="MBB4051640.1"/>
    <property type="molecule type" value="Genomic_DNA"/>
</dbReference>
<dbReference type="InterPro" id="IPR023198">
    <property type="entry name" value="PGP-like_dom2"/>
</dbReference>
<dbReference type="PANTHER" id="PTHR18901:SF38">
    <property type="entry name" value="PSEUDOURIDINE-5'-PHOSPHATASE"/>
    <property type="match status" value="1"/>
</dbReference>
<dbReference type="SFLD" id="SFLDS00003">
    <property type="entry name" value="Haloacid_Dehalogenase"/>
    <property type="match status" value="1"/>
</dbReference>
<dbReference type="PANTHER" id="PTHR18901">
    <property type="entry name" value="2-DEOXYGLUCOSE-6-PHOSPHATE PHOSPHATASE 2"/>
    <property type="match status" value="1"/>
</dbReference>